<protein>
    <submittedName>
        <fullName evidence="1">ENO</fullName>
        <ecNumber evidence="1">4.2.1.11</ecNumber>
    </submittedName>
</protein>
<dbReference type="OrthoDB" id="1697738at2759"/>
<reference evidence="1 2" key="1">
    <citation type="submission" date="2020-06" db="EMBL/GenBank/DDBJ databases">
        <authorList>
            <person name="Li R."/>
            <person name="Bekaert M."/>
        </authorList>
    </citation>
    <scope>NUCLEOTIDE SEQUENCE [LARGE SCALE GENOMIC DNA]</scope>
    <source>
        <strain evidence="2">wild</strain>
    </source>
</reference>
<evidence type="ECO:0000313" key="1">
    <source>
        <dbReference type="EMBL" id="CAC5382169.1"/>
    </source>
</evidence>
<dbReference type="PANTHER" id="PTHR11902:SF1">
    <property type="entry name" value="ENOLASE"/>
    <property type="match status" value="1"/>
</dbReference>
<dbReference type="InterPro" id="IPR000941">
    <property type="entry name" value="Enolase"/>
</dbReference>
<dbReference type="Proteomes" id="UP000507470">
    <property type="component" value="Unassembled WGS sequence"/>
</dbReference>
<dbReference type="GO" id="GO:0000287">
    <property type="term" value="F:magnesium ion binding"/>
    <property type="evidence" value="ECO:0007669"/>
    <property type="project" value="InterPro"/>
</dbReference>
<dbReference type="AlphaFoldDB" id="A0A6J8BHN7"/>
<dbReference type="GO" id="GO:0006096">
    <property type="term" value="P:glycolytic process"/>
    <property type="evidence" value="ECO:0007669"/>
    <property type="project" value="InterPro"/>
</dbReference>
<proteinExistence type="predicted"/>
<gene>
    <name evidence="1" type="ORF">MCOR_18024</name>
</gene>
<dbReference type="EC" id="4.2.1.11" evidence="1"/>
<keyword evidence="1" id="KW-0456">Lyase</keyword>
<accession>A0A6J8BHN7</accession>
<name>A0A6J8BHN7_MYTCO</name>
<dbReference type="GO" id="GO:0004634">
    <property type="term" value="F:phosphopyruvate hydratase activity"/>
    <property type="evidence" value="ECO:0007669"/>
    <property type="project" value="UniProtKB-EC"/>
</dbReference>
<dbReference type="EMBL" id="CACVKT020003176">
    <property type="protein sequence ID" value="CAC5382169.1"/>
    <property type="molecule type" value="Genomic_DNA"/>
</dbReference>
<keyword evidence="2" id="KW-1185">Reference proteome</keyword>
<organism evidence="1 2">
    <name type="scientific">Mytilus coruscus</name>
    <name type="common">Sea mussel</name>
    <dbReference type="NCBI Taxonomy" id="42192"/>
    <lineage>
        <taxon>Eukaryota</taxon>
        <taxon>Metazoa</taxon>
        <taxon>Spiralia</taxon>
        <taxon>Lophotrochozoa</taxon>
        <taxon>Mollusca</taxon>
        <taxon>Bivalvia</taxon>
        <taxon>Autobranchia</taxon>
        <taxon>Pteriomorphia</taxon>
        <taxon>Mytilida</taxon>
        <taxon>Mytiloidea</taxon>
        <taxon>Mytilidae</taxon>
        <taxon>Mytilinae</taxon>
        <taxon>Mytilus</taxon>
    </lineage>
</organism>
<dbReference type="GO" id="GO:0000015">
    <property type="term" value="C:phosphopyruvate hydratase complex"/>
    <property type="evidence" value="ECO:0007669"/>
    <property type="project" value="InterPro"/>
</dbReference>
<evidence type="ECO:0000313" key="2">
    <source>
        <dbReference type="Proteomes" id="UP000507470"/>
    </source>
</evidence>
<sequence>MQEFMILPTGMYRSIKQELQSCWQQTGHAGIHDSTNWSIKQELSHAGNKLAMQEFMILPTGMYRSIKQELSHAGNKLAMQEFMILPTGMYRFIKQELSHAGKQTGHAGIHDSTNWYRWSIKQELSHAGNKLAMQEFMILPTGMYGSITGHAGLQSCCYKTNWHAETKEFMILPTMYMYRSIKQRTYSHAGNKLAMQEFMILPTGMYRSIKQNLVMLETNWPCRNS</sequence>
<dbReference type="PANTHER" id="PTHR11902">
    <property type="entry name" value="ENOLASE"/>
    <property type="match status" value="1"/>
</dbReference>